<dbReference type="Proteomes" id="UP001347796">
    <property type="component" value="Unassembled WGS sequence"/>
</dbReference>
<dbReference type="Gene3D" id="1.25.10.10">
    <property type="entry name" value="Leucine-rich Repeat Variant"/>
    <property type="match status" value="1"/>
</dbReference>
<dbReference type="InterPro" id="IPR000157">
    <property type="entry name" value="TIR_dom"/>
</dbReference>
<feature type="region of interest" description="Disordered" evidence="1">
    <location>
        <begin position="361"/>
        <end position="446"/>
    </location>
</feature>
<dbReference type="SUPFAM" id="SSF52200">
    <property type="entry name" value="Toll/Interleukin receptor TIR domain"/>
    <property type="match status" value="1"/>
</dbReference>
<keyword evidence="4" id="KW-1185">Reference proteome</keyword>
<dbReference type="PANTHER" id="PTHR46270:SF2">
    <property type="entry name" value="TIR DOMAIN-CONTAINING PROTEIN"/>
    <property type="match status" value="1"/>
</dbReference>
<protein>
    <recommendedName>
        <fullName evidence="2">TIR domain-containing protein</fullName>
    </recommendedName>
</protein>
<feature type="compositionally biased region" description="Basic and acidic residues" evidence="1">
    <location>
        <begin position="428"/>
        <end position="446"/>
    </location>
</feature>
<accession>A0AAN8PQU6</accession>
<dbReference type="InterPro" id="IPR035897">
    <property type="entry name" value="Toll_tir_struct_dom_sf"/>
</dbReference>
<dbReference type="InterPro" id="IPR011989">
    <property type="entry name" value="ARM-like"/>
</dbReference>
<dbReference type="InterPro" id="IPR016024">
    <property type="entry name" value="ARM-type_fold"/>
</dbReference>
<dbReference type="Pfam" id="PF13676">
    <property type="entry name" value="TIR_2"/>
    <property type="match status" value="1"/>
</dbReference>
<evidence type="ECO:0000259" key="2">
    <source>
        <dbReference type="PROSITE" id="PS50104"/>
    </source>
</evidence>
<organism evidence="3 4">
    <name type="scientific">Patella caerulea</name>
    <name type="common">Rayed Mediterranean limpet</name>
    <dbReference type="NCBI Taxonomy" id="87958"/>
    <lineage>
        <taxon>Eukaryota</taxon>
        <taxon>Metazoa</taxon>
        <taxon>Spiralia</taxon>
        <taxon>Lophotrochozoa</taxon>
        <taxon>Mollusca</taxon>
        <taxon>Gastropoda</taxon>
        <taxon>Patellogastropoda</taxon>
        <taxon>Patelloidea</taxon>
        <taxon>Patellidae</taxon>
        <taxon>Patella</taxon>
    </lineage>
</organism>
<feature type="domain" description="TIR" evidence="2">
    <location>
        <begin position="450"/>
        <end position="578"/>
    </location>
</feature>
<dbReference type="GO" id="GO:0007165">
    <property type="term" value="P:signal transduction"/>
    <property type="evidence" value="ECO:0007669"/>
    <property type="project" value="InterPro"/>
</dbReference>
<dbReference type="AlphaFoldDB" id="A0AAN8PQU6"/>
<evidence type="ECO:0000256" key="1">
    <source>
        <dbReference type="SAM" id="MobiDB-lite"/>
    </source>
</evidence>
<dbReference type="PROSITE" id="PS50104">
    <property type="entry name" value="TIR"/>
    <property type="match status" value="1"/>
</dbReference>
<sequence>MFRGDLLDEYKSKVEFNLIKLREATDSDDEEMNPYFPDFEVSPSMSAMISLIKDTKSIYFASCLKGSSENVREKHQRTITDYISENKQILGVLSDIIVDPPQTCPFLGELQMMSLQLVMNLTDNSEDLCGAVCQIPEYLSYLKAVLDDNEHNDAEMPEEEQKYLYRVITIVHNLAMDDYNMNVLRNKDFQTSLTKYISADDGNIALTALLGLAAIMSEDENTSIKACTSTISTLMDELEEGLDSDVHRSKRGWKCLELGSGILNLARFDDNKVLFVEQNCLHSMLKMGISNNPREREIALSCLWTLAFDDDNKKKMVDEPGLIHFVDEKRQSPDTKNSTEGIICHNILWTLRYNLLESEDHESVGKEMTDGENDDDDNDDDDDDADDDDDCENDDDDEDNDDDDAGDDDDDDDDDGDAEDFKNGVSEDIEKQQTHQHKNLTEKLKHSKEHTGHVMISYNWDKQDLVLKIRDQLKFNNIKVWIDVDDMEGSTLDAMAKAVEQAEIVIMCMSRKYKNSENCRAEAEYAFKKKRRIIPILMETDYEPDGWLGIIQGSKLWYDFSDDQLMNSNMSRFLKAVKKVTDAK</sequence>
<dbReference type="PANTHER" id="PTHR46270">
    <property type="entry name" value="ARMADILLO-TYPE FOLD-RELATED"/>
    <property type="match status" value="1"/>
</dbReference>
<proteinExistence type="predicted"/>
<dbReference type="Gene3D" id="3.40.50.10140">
    <property type="entry name" value="Toll/interleukin-1 receptor homology (TIR) domain"/>
    <property type="match status" value="1"/>
</dbReference>
<dbReference type="EMBL" id="JAZGQO010000007">
    <property type="protein sequence ID" value="KAK6182097.1"/>
    <property type="molecule type" value="Genomic_DNA"/>
</dbReference>
<reference evidence="3 4" key="1">
    <citation type="submission" date="2024-01" db="EMBL/GenBank/DDBJ databases">
        <title>The genome of the rayed Mediterranean limpet Patella caerulea (Linnaeus, 1758).</title>
        <authorList>
            <person name="Anh-Thu Weber A."/>
            <person name="Halstead-Nussloch G."/>
        </authorList>
    </citation>
    <scope>NUCLEOTIDE SEQUENCE [LARGE SCALE GENOMIC DNA]</scope>
    <source>
        <strain evidence="3">AATW-2023a</strain>
        <tissue evidence="3">Whole specimen</tissue>
    </source>
</reference>
<comment type="caution">
    <text evidence="3">The sequence shown here is derived from an EMBL/GenBank/DDBJ whole genome shotgun (WGS) entry which is preliminary data.</text>
</comment>
<evidence type="ECO:0000313" key="3">
    <source>
        <dbReference type="EMBL" id="KAK6182097.1"/>
    </source>
</evidence>
<name>A0AAN8PQU6_PATCE</name>
<gene>
    <name evidence="3" type="ORF">SNE40_009859</name>
</gene>
<evidence type="ECO:0000313" key="4">
    <source>
        <dbReference type="Proteomes" id="UP001347796"/>
    </source>
</evidence>
<dbReference type="SUPFAM" id="SSF48371">
    <property type="entry name" value="ARM repeat"/>
    <property type="match status" value="1"/>
</dbReference>
<feature type="compositionally biased region" description="Acidic residues" evidence="1">
    <location>
        <begin position="370"/>
        <end position="418"/>
    </location>
</feature>